<dbReference type="Gene3D" id="3.20.20.80">
    <property type="entry name" value="Glycosidases"/>
    <property type="match status" value="1"/>
</dbReference>
<dbReference type="SUPFAM" id="SSF49899">
    <property type="entry name" value="Concanavalin A-like lectins/glucanases"/>
    <property type="match status" value="1"/>
</dbReference>
<dbReference type="InterPro" id="IPR013320">
    <property type="entry name" value="ConA-like_dom_sf"/>
</dbReference>
<keyword evidence="1" id="KW-0378">Hydrolase</keyword>
<dbReference type="OrthoDB" id="9808066at2"/>
<dbReference type="InterPro" id="IPR024733">
    <property type="entry name" value="NAGLU_tim-barrel"/>
</dbReference>
<evidence type="ECO:0000256" key="1">
    <source>
        <dbReference type="ARBA" id="ARBA00022801"/>
    </source>
</evidence>
<evidence type="ECO:0000259" key="5">
    <source>
        <dbReference type="Pfam" id="PF12972"/>
    </source>
</evidence>
<dbReference type="Pfam" id="PF05089">
    <property type="entry name" value="NAGLU"/>
    <property type="match status" value="1"/>
</dbReference>
<dbReference type="Pfam" id="PF12972">
    <property type="entry name" value="NAGLU_C"/>
    <property type="match status" value="1"/>
</dbReference>
<dbReference type="PANTHER" id="PTHR12872">
    <property type="entry name" value="ALPHA-N-ACETYLGLUCOSAMINIDASE"/>
    <property type="match status" value="1"/>
</dbReference>
<dbReference type="Proteomes" id="UP000680750">
    <property type="component" value="Chromosome"/>
</dbReference>
<feature type="chain" id="PRO_5032438996" description="Alpha-N-acetylglucosaminidase" evidence="2">
    <location>
        <begin position="29"/>
        <end position="1021"/>
    </location>
</feature>
<dbReference type="Gene3D" id="2.60.120.200">
    <property type="match status" value="1"/>
</dbReference>
<dbReference type="GO" id="GO:0005975">
    <property type="term" value="P:carbohydrate metabolic process"/>
    <property type="evidence" value="ECO:0007669"/>
    <property type="project" value="UniProtKB-ARBA"/>
</dbReference>
<name>A0A810L715_9ACTN</name>
<evidence type="ECO:0000313" key="7">
    <source>
        <dbReference type="Proteomes" id="UP000680750"/>
    </source>
</evidence>
<dbReference type="AlphaFoldDB" id="A0A810L715"/>
<gene>
    <name evidence="6" type="ORF">Asera_45300</name>
</gene>
<feature type="signal peptide" evidence="2">
    <location>
        <begin position="1"/>
        <end position="28"/>
    </location>
</feature>
<proteinExistence type="predicted"/>
<dbReference type="InterPro" id="IPR006311">
    <property type="entry name" value="TAT_signal"/>
</dbReference>
<dbReference type="Gene3D" id="1.20.120.670">
    <property type="entry name" value="N-acetyl-b-d-glucoasminidase"/>
    <property type="match status" value="1"/>
</dbReference>
<feature type="domain" description="Alpha-N-acetylglucosaminidase N-terminal" evidence="4">
    <location>
        <begin position="34"/>
        <end position="114"/>
    </location>
</feature>
<evidence type="ECO:0000256" key="2">
    <source>
        <dbReference type="SAM" id="SignalP"/>
    </source>
</evidence>
<keyword evidence="7" id="KW-1185">Reference proteome</keyword>
<keyword evidence="2" id="KW-0732">Signal</keyword>
<dbReference type="InterPro" id="IPR007781">
    <property type="entry name" value="NAGLU"/>
</dbReference>
<feature type="domain" description="Alpha-N-acetylglucosaminidase tim-barrel" evidence="3">
    <location>
        <begin position="128"/>
        <end position="447"/>
    </location>
</feature>
<organism evidence="6 7">
    <name type="scientific">Actinocatenispora sera</name>
    <dbReference type="NCBI Taxonomy" id="390989"/>
    <lineage>
        <taxon>Bacteria</taxon>
        <taxon>Bacillati</taxon>
        <taxon>Actinomycetota</taxon>
        <taxon>Actinomycetes</taxon>
        <taxon>Micromonosporales</taxon>
        <taxon>Micromonosporaceae</taxon>
        <taxon>Actinocatenispora</taxon>
    </lineage>
</organism>
<evidence type="ECO:0000259" key="4">
    <source>
        <dbReference type="Pfam" id="PF12971"/>
    </source>
</evidence>
<evidence type="ECO:0000313" key="6">
    <source>
        <dbReference type="EMBL" id="BCJ30422.1"/>
    </source>
</evidence>
<evidence type="ECO:0000259" key="3">
    <source>
        <dbReference type="Pfam" id="PF05089"/>
    </source>
</evidence>
<dbReference type="InterPro" id="IPR024732">
    <property type="entry name" value="NAGLU_C"/>
</dbReference>
<dbReference type="InterPro" id="IPR029018">
    <property type="entry name" value="Hex-like_dom2"/>
</dbReference>
<dbReference type="RefSeq" id="WP_030445983.1">
    <property type="nucleotide sequence ID" value="NZ_AP023354.1"/>
</dbReference>
<reference evidence="6" key="1">
    <citation type="submission" date="2020-08" db="EMBL/GenBank/DDBJ databases">
        <title>Whole genome shotgun sequence of Actinocatenispora sera NBRC 101916.</title>
        <authorList>
            <person name="Komaki H."/>
            <person name="Tamura T."/>
        </authorList>
    </citation>
    <scope>NUCLEOTIDE SEQUENCE</scope>
    <source>
        <strain evidence="6">NBRC 101916</strain>
    </source>
</reference>
<sequence>MTRRRTVLAAGAAGAGLAATGLAGPAAAQDAVEPARAALRRLIGRRADQLDLSLTPRGDTDTYQVSGAGGRLHIQATTPATILTGFRRYLGDTLHAGIWWAGTNLDHLPARLPAPAAPITGRADVPHRFALNDTNDGYTGPYWDLDRWRREVDILALHGFNEILVYLGADAVYRDTLREFGYPDDEVRAWIPAPAHQPWWLLQNMSGFGSPVAADLIEHRANTAAALIDHIRALGMTPVLPGYFGTVPPDFADRNTGAHVVPQGSWCGFTRPGWLDPRDDHFTRLAAAFYRHSATRYGNTTMYKMDLLHEGGTAGDVPVGPASKAVETALRTAHPDATWVILGWQDNPKKDTIAAVDTSRMLIVDGLSEHADKTDRDTDWSHTPYAFGTIFNYGGKSTLGAAGAAWLGKYRQWRDKPGGALSGIALMPEAGDNNAAALDLFASLAWTDHTIDARDFYTDYATRRYGRPDRHATAAWQTLRATAYALDGTVKGEPQDSLFAAQPSLSATSGAGWSPDTMQYDGATFDQALPLLLAAHPTLRHTDAYRYDLVDVARQTLTNRSRILLPQIAAAYHAGDTATFDELTALWLDWMRLLEQLVASRGEFLLGPALTTARRTAGDAGEYDQRTILTVWGDRNASQVGGLHDYANREWHGLIGDVYLDRWRRYFDSLRTALATGRAPTPIDWYALTDAWTRRTNTYRSHPTGDEHALATAVHRVLTADTHQVPVAVTADPAVLVAGAATTLTARITNASGLSDVHAATLTPAVPDGATATALDPTGSTTLGGGASATVRWRITAPTDWHTDQPTATLTVRADYRAGRTTGHATGTARVLAGAPITAPYTTVNFNDATFAAAGTGFGIFGGGRDMWGSTNQFAAIVLPGGLPDGATATVRVVLQDPTGPWARAGLVVRNSLATNGSLGYANLAVTPQHGCALSVDDNNDGRLNKVTSAAGPVAPVTLRLTRAGDSLTAAYSPDGTTWNTLGTVRPTGLAATPEVGIFMTAANGGSGATGLATFDTVSVH</sequence>
<dbReference type="GO" id="GO:0016787">
    <property type="term" value="F:hydrolase activity"/>
    <property type="evidence" value="ECO:0007669"/>
    <property type="project" value="UniProtKB-KW"/>
</dbReference>
<dbReference type="PROSITE" id="PS51318">
    <property type="entry name" value="TAT"/>
    <property type="match status" value="1"/>
</dbReference>
<evidence type="ECO:0008006" key="8">
    <source>
        <dbReference type="Google" id="ProtNLM"/>
    </source>
</evidence>
<dbReference type="Gene3D" id="3.30.379.10">
    <property type="entry name" value="Chitobiase/beta-hexosaminidase domain 2-like"/>
    <property type="match status" value="1"/>
</dbReference>
<dbReference type="EMBL" id="AP023354">
    <property type="protein sequence ID" value="BCJ30422.1"/>
    <property type="molecule type" value="Genomic_DNA"/>
</dbReference>
<dbReference type="KEGG" id="aser:Asera_45300"/>
<dbReference type="PANTHER" id="PTHR12872:SF1">
    <property type="entry name" value="ALPHA-N-ACETYLGLUCOSAMINIDASE"/>
    <property type="match status" value="1"/>
</dbReference>
<protein>
    <recommendedName>
        <fullName evidence="8">Alpha-N-acetylglucosaminidase</fullName>
    </recommendedName>
</protein>
<dbReference type="Pfam" id="PF12971">
    <property type="entry name" value="NAGLU_N"/>
    <property type="match status" value="1"/>
</dbReference>
<accession>A0A810L715</accession>
<dbReference type="InterPro" id="IPR024240">
    <property type="entry name" value="NAGLU_N"/>
</dbReference>
<feature type="domain" description="Alpha-N-acetylglucosaminidase C-terminal" evidence="5">
    <location>
        <begin position="457"/>
        <end position="715"/>
    </location>
</feature>